<dbReference type="Pfam" id="PF01764">
    <property type="entry name" value="Lipase_3"/>
    <property type="match status" value="1"/>
</dbReference>
<dbReference type="GO" id="GO:0006629">
    <property type="term" value="P:lipid metabolic process"/>
    <property type="evidence" value="ECO:0007669"/>
    <property type="project" value="InterPro"/>
</dbReference>
<protein>
    <recommendedName>
        <fullName evidence="2">Fungal lipase-type domain-containing protein</fullName>
    </recommendedName>
</protein>
<comment type="caution">
    <text evidence="3">The sequence shown here is derived from an EMBL/GenBank/DDBJ whole genome shotgun (WGS) entry which is preliminary data.</text>
</comment>
<dbReference type="InterPro" id="IPR002921">
    <property type="entry name" value="Fungal_lipase-type"/>
</dbReference>
<organism evidence="3 4">
    <name type="scientific">Paramecium primaurelia</name>
    <dbReference type="NCBI Taxonomy" id="5886"/>
    <lineage>
        <taxon>Eukaryota</taxon>
        <taxon>Sar</taxon>
        <taxon>Alveolata</taxon>
        <taxon>Ciliophora</taxon>
        <taxon>Intramacronucleata</taxon>
        <taxon>Oligohymenophorea</taxon>
        <taxon>Peniculida</taxon>
        <taxon>Parameciidae</taxon>
        <taxon>Paramecium</taxon>
    </lineage>
</organism>
<accession>A0A8S1MRE8</accession>
<feature type="chain" id="PRO_5035798084" description="Fungal lipase-type domain-containing protein" evidence="1">
    <location>
        <begin position="22"/>
        <end position="275"/>
    </location>
</feature>
<evidence type="ECO:0000259" key="2">
    <source>
        <dbReference type="Pfam" id="PF01764"/>
    </source>
</evidence>
<keyword evidence="1" id="KW-0732">Signal</keyword>
<dbReference type="InterPro" id="IPR051218">
    <property type="entry name" value="Sec_MonoDiacylglyc_Lipase"/>
</dbReference>
<evidence type="ECO:0000256" key="1">
    <source>
        <dbReference type="SAM" id="SignalP"/>
    </source>
</evidence>
<dbReference type="PANTHER" id="PTHR45856:SF25">
    <property type="entry name" value="FUNGAL LIPASE-LIKE DOMAIN-CONTAINING PROTEIN"/>
    <property type="match status" value="1"/>
</dbReference>
<dbReference type="OMA" id="NTEVWYY"/>
<dbReference type="PANTHER" id="PTHR45856">
    <property type="entry name" value="ALPHA/BETA-HYDROLASES SUPERFAMILY PROTEIN"/>
    <property type="match status" value="1"/>
</dbReference>
<dbReference type="EMBL" id="CAJJDM010000063">
    <property type="protein sequence ID" value="CAD8079653.1"/>
    <property type="molecule type" value="Genomic_DNA"/>
</dbReference>
<feature type="domain" description="Fungal lipase-type" evidence="2">
    <location>
        <begin position="81"/>
        <end position="211"/>
    </location>
</feature>
<dbReference type="CDD" id="cd00519">
    <property type="entry name" value="Lipase_3"/>
    <property type="match status" value="1"/>
</dbReference>
<keyword evidence="4" id="KW-1185">Reference proteome</keyword>
<feature type="signal peptide" evidence="1">
    <location>
        <begin position="1"/>
        <end position="21"/>
    </location>
</feature>
<name>A0A8S1MRE8_PARPR</name>
<sequence>MKFLVVLIALTVAFEYDESLARQLTAFSFGAYCEINDINNWNTGTISEQYPHLTKVQVFENVDMKTRGYIAYNTQTQAITVVFRGSDNIKNFIADIDTKKTNFNTACKCQVHEGFLAAYSSLKIHLNGLIGEYRVKYPYAKYHVTGHSLGGAMATLFASELSMTGIKVTLVTVGAPRVGDSDFYDWFSKLQVTHTRLTNKKDIAPHLPPFRFGFEHVNTEVWYYDGVDYIICKEVKGEDQTCSASATRTNLNDHHSYLGWSASSCNSEPVMQISN</sequence>
<evidence type="ECO:0000313" key="4">
    <source>
        <dbReference type="Proteomes" id="UP000688137"/>
    </source>
</evidence>
<dbReference type="Proteomes" id="UP000688137">
    <property type="component" value="Unassembled WGS sequence"/>
</dbReference>
<dbReference type="AlphaFoldDB" id="A0A8S1MRE8"/>
<proteinExistence type="predicted"/>
<evidence type="ECO:0000313" key="3">
    <source>
        <dbReference type="EMBL" id="CAD8079653.1"/>
    </source>
</evidence>
<reference evidence="3" key="1">
    <citation type="submission" date="2021-01" db="EMBL/GenBank/DDBJ databases">
        <authorList>
            <consortium name="Genoscope - CEA"/>
            <person name="William W."/>
        </authorList>
    </citation>
    <scope>NUCLEOTIDE SEQUENCE</scope>
</reference>
<gene>
    <name evidence="3" type="ORF">PPRIM_AZ9-3.1.T0620133</name>
</gene>